<feature type="compositionally biased region" description="Low complexity" evidence="5">
    <location>
        <begin position="289"/>
        <end position="302"/>
    </location>
</feature>
<feature type="domain" description="DNA endonuclease activator Ctp1 C-terminal" evidence="6">
    <location>
        <begin position="517"/>
        <end position="632"/>
    </location>
</feature>
<feature type="region of interest" description="Disordered" evidence="5">
    <location>
        <begin position="637"/>
        <end position="665"/>
    </location>
</feature>
<evidence type="ECO:0000256" key="2">
    <source>
        <dbReference type="ARBA" id="ARBA00022763"/>
    </source>
</evidence>
<evidence type="ECO:0000256" key="1">
    <source>
        <dbReference type="ARBA" id="ARBA00004123"/>
    </source>
</evidence>
<keyword evidence="7" id="KW-0378">Hydrolase</keyword>
<proteinExistence type="predicted"/>
<dbReference type="Pfam" id="PF08573">
    <property type="entry name" value="SAE2"/>
    <property type="match status" value="1"/>
</dbReference>
<keyword evidence="7" id="KW-0255">Endonuclease</keyword>
<dbReference type="PANTHER" id="PTHR15107">
    <property type="entry name" value="RETINOBLASTOMA BINDING PROTEIN 8"/>
    <property type="match status" value="1"/>
</dbReference>
<evidence type="ECO:0000256" key="3">
    <source>
        <dbReference type="ARBA" id="ARBA00023242"/>
    </source>
</evidence>
<dbReference type="PANTHER" id="PTHR15107:SF0">
    <property type="entry name" value="DNA ENDONUCLEASE ACTIVATOR CTP1 C-TERMINAL DOMAIN-CONTAINING PROTEIN"/>
    <property type="match status" value="1"/>
</dbReference>
<evidence type="ECO:0000259" key="6">
    <source>
        <dbReference type="Pfam" id="PF08573"/>
    </source>
</evidence>
<evidence type="ECO:0000313" key="8">
    <source>
        <dbReference type="Proteomes" id="UP000724874"/>
    </source>
</evidence>
<dbReference type="InterPro" id="IPR033316">
    <property type="entry name" value="RBBP8-like"/>
</dbReference>
<keyword evidence="3" id="KW-0539">Nucleus</keyword>
<feature type="coiled-coil region" evidence="4">
    <location>
        <begin position="81"/>
        <end position="143"/>
    </location>
</feature>
<feature type="compositionally biased region" description="Low complexity" evidence="5">
    <location>
        <begin position="425"/>
        <end position="439"/>
    </location>
</feature>
<feature type="compositionally biased region" description="Low complexity" evidence="5">
    <location>
        <begin position="234"/>
        <end position="250"/>
    </location>
</feature>
<evidence type="ECO:0000256" key="5">
    <source>
        <dbReference type="SAM" id="MobiDB-lite"/>
    </source>
</evidence>
<feature type="compositionally biased region" description="Basic and acidic residues" evidence="5">
    <location>
        <begin position="638"/>
        <end position="665"/>
    </location>
</feature>
<comment type="caution">
    <text evidence="7">The sequence shown here is derived from an EMBL/GenBank/DDBJ whole genome shotgun (WGS) entry which is preliminary data.</text>
</comment>
<feature type="compositionally biased region" description="Polar residues" evidence="5">
    <location>
        <begin position="364"/>
        <end position="387"/>
    </location>
</feature>
<protein>
    <submittedName>
        <fullName evidence="7">DNA repair protein endonuclease SAE2/CtIP C-terminus-domain-containing protein</fullName>
    </submittedName>
</protein>
<dbReference type="Proteomes" id="UP000724874">
    <property type="component" value="Unassembled WGS sequence"/>
</dbReference>
<dbReference type="GO" id="GO:0003684">
    <property type="term" value="F:damaged DNA binding"/>
    <property type="evidence" value="ECO:0007669"/>
    <property type="project" value="TreeGrafter"/>
</dbReference>
<feature type="coiled-coil region" evidence="4">
    <location>
        <begin position="11"/>
        <end position="45"/>
    </location>
</feature>
<dbReference type="GO" id="GO:0010792">
    <property type="term" value="P:DNA double-strand break processing involved in repair via single-strand annealing"/>
    <property type="evidence" value="ECO:0007669"/>
    <property type="project" value="TreeGrafter"/>
</dbReference>
<feature type="compositionally biased region" description="Basic and acidic residues" evidence="5">
    <location>
        <begin position="216"/>
        <end position="231"/>
    </location>
</feature>
<dbReference type="EMBL" id="JADNYJ010000046">
    <property type="protein sequence ID" value="KAF8900697.1"/>
    <property type="molecule type" value="Genomic_DNA"/>
</dbReference>
<dbReference type="OrthoDB" id="5801062at2759"/>
<feature type="compositionally biased region" description="Low complexity" evidence="5">
    <location>
        <begin position="330"/>
        <end position="341"/>
    </location>
</feature>
<feature type="region of interest" description="Disordered" evidence="5">
    <location>
        <begin position="191"/>
        <end position="271"/>
    </location>
</feature>
<keyword evidence="4" id="KW-0175">Coiled coil</keyword>
<reference evidence="7" key="1">
    <citation type="submission" date="2020-11" db="EMBL/GenBank/DDBJ databases">
        <authorList>
            <consortium name="DOE Joint Genome Institute"/>
            <person name="Ahrendt S."/>
            <person name="Riley R."/>
            <person name="Andreopoulos W."/>
            <person name="LaButti K."/>
            <person name="Pangilinan J."/>
            <person name="Ruiz-duenas F.J."/>
            <person name="Barrasa J.M."/>
            <person name="Sanchez-Garcia M."/>
            <person name="Camarero S."/>
            <person name="Miyauchi S."/>
            <person name="Serrano A."/>
            <person name="Linde D."/>
            <person name="Babiker R."/>
            <person name="Drula E."/>
            <person name="Ayuso-Fernandez I."/>
            <person name="Pacheco R."/>
            <person name="Padilla G."/>
            <person name="Ferreira P."/>
            <person name="Barriuso J."/>
            <person name="Kellner H."/>
            <person name="Castanera R."/>
            <person name="Alfaro M."/>
            <person name="Ramirez L."/>
            <person name="Pisabarro A.G."/>
            <person name="Kuo A."/>
            <person name="Tritt A."/>
            <person name="Lipzen A."/>
            <person name="He G."/>
            <person name="Yan M."/>
            <person name="Ng V."/>
            <person name="Cullen D."/>
            <person name="Martin F."/>
            <person name="Rosso M.-N."/>
            <person name="Henrissat B."/>
            <person name="Hibbett D."/>
            <person name="Martinez A.T."/>
            <person name="Grigoriev I.V."/>
        </authorList>
    </citation>
    <scope>NUCLEOTIDE SEQUENCE</scope>
    <source>
        <strain evidence="7">AH 44721</strain>
    </source>
</reference>
<keyword evidence="7" id="KW-0540">Nuclease</keyword>
<evidence type="ECO:0000313" key="7">
    <source>
        <dbReference type="EMBL" id="KAF8900697.1"/>
    </source>
</evidence>
<feature type="compositionally biased region" description="Basic and acidic residues" evidence="5">
    <location>
        <begin position="402"/>
        <end position="422"/>
    </location>
</feature>
<feature type="region of interest" description="Disordered" evidence="5">
    <location>
        <begin position="558"/>
        <end position="612"/>
    </location>
</feature>
<evidence type="ECO:0000256" key="4">
    <source>
        <dbReference type="SAM" id="Coils"/>
    </source>
</evidence>
<organism evidence="7 8">
    <name type="scientific">Gymnopilus junonius</name>
    <name type="common">Spectacular rustgill mushroom</name>
    <name type="synonym">Gymnopilus spectabilis subsp. junonius</name>
    <dbReference type="NCBI Taxonomy" id="109634"/>
    <lineage>
        <taxon>Eukaryota</taxon>
        <taxon>Fungi</taxon>
        <taxon>Dikarya</taxon>
        <taxon>Basidiomycota</taxon>
        <taxon>Agaricomycotina</taxon>
        <taxon>Agaricomycetes</taxon>
        <taxon>Agaricomycetidae</taxon>
        <taxon>Agaricales</taxon>
        <taxon>Agaricineae</taxon>
        <taxon>Hymenogastraceae</taxon>
        <taxon>Gymnopilus</taxon>
    </lineage>
</organism>
<feature type="compositionally biased region" description="Polar residues" evidence="5">
    <location>
        <begin position="310"/>
        <end position="329"/>
    </location>
</feature>
<dbReference type="InterPro" id="IPR013882">
    <property type="entry name" value="Ctp1_C"/>
</dbReference>
<dbReference type="AlphaFoldDB" id="A0A9P5TN21"/>
<gene>
    <name evidence="7" type="ORF">CPB84DRAFT_1778699</name>
</gene>
<comment type="subcellular location">
    <subcellularLocation>
        <location evidence="1">Nucleus</location>
    </subcellularLocation>
</comment>
<feature type="region of interest" description="Disordered" evidence="5">
    <location>
        <begin position="289"/>
        <end position="470"/>
    </location>
</feature>
<dbReference type="GO" id="GO:0004519">
    <property type="term" value="F:endonuclease activity"/>
    <property type="evidence" value="ECO:0007669"/>
    <property type="project" value="UniProtKB-KW"/>
</dbReference>
<keyword evidence="2" id="KW-0227">DNA damage</keyword>
<keyword evidence="8" id="KW-1185">Reference proteome</keyword>
<name>A0A9P5TN21_GYMJU</name>
<dbReference type="GO" id="GO:0005634">
    <property type="term" value="C:nucleus"/>
    <property type="evidence" value="ECO:0007669"/>
    <property type="project" value="UniProtKB-SubCell"/>
</dbReference>
<accession>A0A9P5TN21</accession>
<sequence length="665" mass="74563">MTSTYSSSSLRERDQIIHEKYKKEIKDLETKIQRIKYTADETSKNLFDAQNRGRRLAGSLGFHDTYDAQVAIDSSDSNLTYRECLDRLRETEANLAFEKKEVLLLRFKLRNVERENKRLALEKRELEERYDDLRDRKFRATEHFKKDYQKWKHEDVAKAFGKTAQELFGEELPKKQKRAFELSGGPNLTDDYFPASLLTSPRKPAPSVTPGPGASTDDKENEGTPASERKTLKPQPASSVAPSQSPLSSAKATSRVPLRDSPLSSVTNVVAPSSSPTVFLTSLTTAAAKAPTAASTTRAPLSFKPITPPRVTNKSYYTVSPINTKPNDTLLSSSPSIPRRLNYSSETEDDSQVPAPPPKADTSRLVNSALNTPQSDLSSRPLLTQSEPGPKRSLPLKPVPLSDHDRESGRPAKMRRISDSGYDRSANSSATTASSNSTSEPRPRTTEIISTRKGKERENMDDTATPLTRNKGQKRLDDYSVFKGRGRYGKDAQDQNKTTINALFTIDPAQNGGVPYQYDEVVRSKEARRKMDAGDCECCREYYENVGPLPSRLQAPLWRSPTSSPARSCPHHPAKNNGVDMNNRTSPSASRAARRRSDIESHKKAISRHRHTWARAATPPGYWEIGFPNTQQVLGINEKAKEMHQRKKDQIEREAEREGTRYRKK</sequence>
<feature type="compositionally biased region" description="Polar residues" evidence="5">
    <location>
        <begin position="262"/>
        <end position="271"/>
    </location>
</feature>